<dbReference type="InterPro" id="IPR006642">
    <property type="entry name" value="Rad18_UBZ4"/>
</dbReference>
<dbReference type="PANTHER" id="PTHR21220">
    <property type="entry name" value="DNA-DEPENDENT METALLOPROTEASE SPRTN"/>
    <property type="match status" value="1"/>
</dbReference>
<dbReference type="GO" id="GO:0006281">
    <property type="term" value="P:DNA repair"/>
    <property type="evidence" value="ECO:0007669"/>
    <property type="project" value="UniProtKB-KW"/>
</dbReference>
<evidence type="ECO:0000259" key="17">
    <source>
        <dbReference type="PROSITE" id="PS51908"/>
    </source>
</evidence>
<feature type="domain" description="UBZ4-type" evidence="17">
    <location>
        <begin position="401"/>
        <end position="428"/>
    </location>
</feature>
<dbReference type="GO" id="GO:0008270">
    <property type="term" value="F:zinc ion binding"/>
    <property type="evidence" value="ECO:0007669"/>
    <property type="project" value="UniProtKB-KW"/>
</dbReference>
<evidence type="ECO:0000256" key="11">
    <source>
        <dbReference type="ARBA" id="ARBA00023049"/>
    </source>
</evidence>
<dbReference type="AlphaFoldDB" id="A0A833W2Q8"/>
<keyword evidence="13" id="KW-0539">Nucleus</keyword>
<evidence type="ECO:0000313" key="18">
    <source>
        <dbReference type="EMBL" id="KAF3422007.1"/>
    </source>
</evidence>
<dbReference type="OrthoDB" id="5236983at2759"/>
<dbReference type="GO" id="GO:0005634">
    <property type="term" value="C:nucleus"/>
    <property type="evidence" value="ECO:0007669"/>
    <property type="project" value="UniProtKB-SubCell"/>
</dbReference>
<dbReference type="EMBL" id="WNWW01000790">
    <property type="protein sequence ID" value="KAF3422007.1"/>
    <property type="molecule type" value="Genomic_DNA"/>
</dbReference>
<keyword evidence="12 15" id="KW-0234">DNA repair</keyword>
<evidence type="ECO:0000256" key="7">
    <source>
        <dbReference type="ARBA" id="ARBA00022763"/>
    </source>
</evidence>
<feature type="domain" description="UBZ4-type" evidence="17">
    <location>
        <begin position="636"/>
        <end position="662"/>
    </location>
</feature>
<accession>A0A833W2Q8</accession>
<keyword evidence="4" id="KW-0158">Chromosome</keyword>
<evidence type="ECO:0000256" key="10">
    <source>
        <dbReference type="ARBA" id="ARBA00022833"/>
    </source>
</evidence>
<evidence type="ECO:0000256" key="3">
    <source>
        <dbReference type="ARBA" id="ARBA00010724"/>
    </source>
</evidence>
<comment type="caution">
    <text evidence="18">The sequence shown here is derived from an EMBL/GenBank/DDBJ whole genome shotgun (WGS) entry which is preliminary data.</text>
</comment>
<dbReference type="PROSITE" id="PS51908">
    <property type="entry name" value="ZF_UBZ4"/>
    <property type="match status" value="2"/>
</dbReference>
<evidence type="ECO:0000256" key="6">
    <source>
        <dbReference type="ARBA" id="ARBA00022723"/>
    </source>
</evidence>
<keyword evidence="9" id="KW-0378">Hydrolase</keyword>
<dbReference type="InterPro" id="IPR006640">
    <property type="entry name" value="SprT-like_domain"/>
</dbReference>
<dbReference type="GO" id="GO:0004222">
    <property type="term" value="F:metalloendopeptidase activity"/>
    <property type="evidence" value="ECO:0007669"/>
    <property type="project" value="InterPro"/>
</dbReference>
<evidence type="ECO:0000256" key="4">
    <source>
        <dbReference type="ARBA" id="ARBA00022454"/>
    </source>
</evidence>
<evidence type="ECO:0000256" key="9">
    <source>
        <dbReference type="ARBA" id="ARBA00022801"/>
    </source>
</evidence>
<keyword evidence="8 15" id="KW-0863">Zinc-finger</keyword>
<sequence>MMIKSQKSRDRESPYKLHQQDNCFGLTENAVLPKDKDKENYKPRTLIDQTLELIDPTPNIYTLFVQFNERFFWNVLLPVEVKWSPRMTSCAGICSYHPRNKQCVISLSLPLLKLRPRKDLVETLLHEMIHGYLFLTNNNRDRNGHGPEFCKHMDRINKAAGTKITIYHSFHDEVRLYQQHWWRCNGPCQKRAPYFGTVRRAMNRAPGPCDFWWKEHQQTCGGQFVKIKEPENFKAKSSKIKEKVKPSSKNDDNQPNSMMNWLTKNSPSITESKIMFTPKSTKSAVNNQNSLNGFKKLGNNNNNVYGWGTGKANNSINLQKYDSPSSTIKISTPKFSSSGIVGGSNIGRSNLLDKLYSDNHSQASNKNTILSRKRNSLTNATELRNSIVKDSKSLNEVQIKLVECPICSNFVPNNEINKHIDFCLRPNSDKIDKNKEQVSIKNSNNNNFVKSETKRNNPLFAQKRKSESNTISIKQPKIDQMENYKKANCPICNKSIDFIDINEHIDRCLLETDDNFIIKLDNANDNNMNNLSTIIINSSSSDDSFNLSVTENSENVNQNAKIKKNSVLNTVSHNCLVCNEFIPSGVSLNDHLEDCIGNVFNDDLSSLTHCDNNEILNTVPEILNTATEVSIEENNKYPCPVCMQLVTESQMNQHLDICLTNT</sequence>
<evidence type="ECO:0000256" key="15">
    <source>
        <dbReference type="PROSITE-ProRule" id="PRU01256"/>
    </source>
</evidence>
<keyword evidence="11" id="KW-0482">Metalloprotease</keyword>
<name>A0A833W2Q8_9HYME</name>
<feature type="region of interest" description="Disordered" evidence="16">
    <location>
        <begin position="235"/>
        <end position="262"/>
    </location>
</feature>
<organism evidence="18 19">
    <name type="scientific">Frieseomelitta varia</name>
    <dbReference type="NCBI Taxonomy" id="561572"/>
    <lineage>
        <taxon>Eukaryota</taxon>
        <taxon>Metazoa</taxon>
        <taxon>Ecdysozoa</taxon>
        <taxon>Arthropoda</taxon>
        <taxon>Hexapoda</taxon>
        <taxon>Insecta</taxon>
        <taxon>Pterygota</taxon>
        <taxon>Neoptera</taxon>
        <taxon>Endopterygota</taxon>
        <taxon>Hymenoptera</taxon>
        <taxon>Apocrita</taxon>
        <taxon>Aculeata</taxon>
        <taxon>Apoidea</taxon>
        <taxon>Anthophila</taxon>
        <taxon>Apidae</taxon>
        <taxon>Frieseomelitta</taxon>
    </lineage>
</organism>
<evidence type="ECO:0000256" key="12">
    <source>
        <dbReference type="ARBA" id="ARBA00023204"/>
    </source>
</evidence>
<dbReference type="GO" id="GO:0003697">
    <property type="term" value="F:single-stranded DNA binding"/>
    <property type="evidence" value="ECO:0007669"/>
    <property type="project" value="InterPro"/>
</dbReference>
<evidence type="ECO:0000313" key="19">
    <source>
        <dbReference type="Proteomes" id="UP000655588"/>
    </source>
</evidence>
<evidence type="ECO:0000256" key="16">
    <source>
        <dbReference type="SAM" id="MobiDB-lite"/>
    </source>
</evidence>
<evidence type="ECO:0000256" key="2">
    <source>
        <dbReference type="ARBA" id="ARBA00004286"/>
    </source>
</evidence>
<dbReference type="SMART" id="SM00734">
    <property type="entry name" value="ZnF_Rad18"/>
    <property type="match status" value="3"/>
</dbReference>
<evidence type="ECO:0000256" key="13">
    <source>
        <dbReference type="ARBA" id="ARBA00023242"/>
    </source>
</evidence>
<evidence type="ECO:0000256" key="1">
    <source>
        <dbReference type="ARBA" id="ARBA00004123"/>
    </source>
</evidence>
<dbReference type="Pfam" id="PF10263">
    <property type="entry name" value="SprT-like"/>
    <property type="match status" value="1"/>
</dbReference>
<dbReference type="Pfam" id="PF22934">
    <property type="entry name" value="SPRTN_ZBD"/>
    <property type="match status" value="1"/>
</dbReference>
<comment type="subcellular location">
    <subcellularLocation>
        <location evidence="2">Chromosome</location>
    </subcellularLocation>
    <subcellularLocation>
        <location evidence="1">Nucleus</location>
    </subcellularLocation>
</comment>
<dbReference type="GO" id="GO:0006508">
    <property type="term" value="P:proteolysis"/>
    <property type="evidence" value="ECO:0007669"/>
    <property type="project" value="UniProtKB-KW"/>
</dbReference>
<dbReference type="InterPro" id="IPR044245">
    <property type="entry name" value="Spartan"/>
</dbReference>
<comment type="similarity">
    <text evidence="3">Belongs to the Spartan family.</text>
</comment>
<feature type="compositionally biased region" description="Polar residues" evidence="16">
    <location>
        <begin position="253"/>
        <end position="262"/>
    </location>
</feature>
<proteinExistence type="inferred from homology"/>
<reference evidence="18" key="1">
    <citation type="submission" date="2019-11" db="EMBL/GenBank/DDBJ databases">
        <title>The nuclear and mitochondrial genomes of Frieseomelitta varia - a highly eusocial stingless bee (Meliponini) with a permanently sterile worker caste.</title>
        <authorList>
            <person name="Freitas F.C.P."/>
            <person name="Lourenco A.P."/>
            <person name="Nunes F.M.F."/>
            <person name="Paschoal A.R."/>
            <person name="Abreu F.C.P."/>
            <person name="Barbin F.O."/>
            <person name="Bataglia L."/>
            <person name="Cardoso-Junior C.A.M."/>
            <person name="Cervoni M.S."/>
            <person name="Silva S.R."/>
            <person name="Dalarmi F."/>
            <person name="Del Lama M.A."/>
            <person name="Depintor T.S."/>
            <person name="Ferreira K.M."/>
            <person name="Goria P.S."/>
            <person name="Jaskot M.C."/>
            <person name="Lago D.C."/>
            <person name="Luna-Lucena D."/>
            <person name="Moda L.M."/>
            <person name="Nascimento L."/>
            <person name="Pedrino M."/>
            <person name="Rabico F.O."/>
            <person name="Sanches F.C."/>
            <person name="Santos D.E."/>
            <person name="Santos C.G."/>
            <person name="Vieira J."/>
            <person name="Lopes T.F."/>
            <person name="Barchuk A.R."/>
            <person name="Hartfelder K."/>
            <person name="Simoes Z.L.P."/>
            <person name="Bitondi M.M.G."/>
            <person name="Pinheiro D.G."/>
        </authorList>
    </citation>
    <scope>NUCLEOTIDE SEQUENCE</scope>
    <source>
        <strain evidence="18">USP_RPSP 00005682</strain>
        <tissue evidence="18">Whole individual</tissue>
    </source>
</reference>
<protein>
    <recommendedName>
        <fullName evidence="14">Protein with SprT-like domain at the N terminus</fullName>
    </recommendedName>
</protein>
<evidence type="ECO:0000256" key="14">
    <source>
        <dbReference type="ARBA" id="ARBA00030396"/>
    </source>
</evidence>
<dbReference type="SMART" id="SM00731">
    <property type="entry name" value="SprT"/>
    <property type="match status" value="1"/>
</dbReference>
<dbReference type="InterPro" id="IPR055220">
    <property type="entry name" value="SPRTN_ZBD"/>
</dbReference>
<dbReference type="Proteomes" id="UP000655588">
    <property type="component" value="Unassembled WGS sequence"/>
</dbReference>
<keyword evidence="5" id="KW-0645">Protease</keyword>
<dbReference type="PANTHER" id="PTHR21220:SF0">
    <property type="entry name" value="DNA-DEPENDENT METALLOPROTEASE SPRTN"/>
    <property type="match status" value="1"/>
</dbReference>
<feature type="compositionally biased region" description="Basic and acidic residues" evidence="16">
    <location>
        <begin position="235"/>
        <end position="252"/>
    </location>
</feature>
<evidence type="ECO:0000256" key="5">
    <source>
        <dbReference type="ARBA" id="ARBA00022670"/>
    </source>
</evidence>
<keyword evidence="19" id="KW-1185">Reference proteome</keyword>
<evidence type="ECO:0000256" key="8">
    <source>
        <dbReference type="ARBA" id="ARBA00022771"/>
    </source>
</evidence>
<dbReference type="Gene3D" id="3.30.160.60">
    <property type="entry name" value="Classic Zinc Finger"/>
    <property type="match status" value="3"/>
</dbReference>
<gene>
    <name evidence="18" type="ORF">E2986_02839</name>
</gene>
<keyword evidence="10" id="KW-0862">Zinc</keyword>
<keyword evidence="7 15" id="KW-0227">DNA damage</keyword>
<dbReference type="GO" id="GO:0005694">
    <property type="term" value="C:chromosome"/>
    <property type="evidence" value="ECO:0007669"/>
    <property type="project" value="UniProtKB-SubCell"/>
</dbReference>
<keyword evidence="6" id="KW-0479">Metal-binding</keyword>
<dbReference type="GO" id="GO:0031593">
    <property type="term" value="F:polyubiquitin modification-dependent protein binding"/>
    <property type="evidence" value="ECO:0007669"/>
    <property type="project" value="TreeGrafter"/>
</dbReference>